<dbReference type="InterPro" id="IPR021333">
    <property type="entry name" value="DUF2946"/>
</dbReference>
<reference evidence="2" key="1">
    <citation type="journal article" date="2019" name="Int. J. Syst. Evol. Microbiol.">
        <title>The Global Catalogue of Microorganisms (GCM) 10K type strain sequencing project: providing services to taxonomists for standard genome sequencing and annotation.</title>
        <authorList>
            <consortium name="The Broad Institute Genomics Platform"/>
            <consortium name="The Broad Institute Genome Sequencing Center for Infectious Disease"/>
            <person name="Wu L."/>
            <person name="Ma J."/>
        </authorList>
    </citation>
    <scope>NUCLEOTIDE SEQUENCE [LARGE SCALE GENOMIC DNA]</scope>
    <source>
        <strain evidence="2">KCTC 42443</strain>
    </source>
</reference>
<keyword evidence="2" id="KW-1185">Reference proteome</keyword>
<accession>A0ABQ3J5X6</accession>
<name>A0ABQ3J5X6_9RHOB</name>
<evidence type="ECO:0008006" key="3">
    <source>
        <dbReference type="Google" id="ProtNLM"/>
    </source>
</evidence>
<dbReference type="EMBL" id="BNCH01000006">
    <property type="protein sequence ID" value="GHF03391.1"/>
    <property type="molecule type" value="Genomic_DNA"/>
</dbReference>
<comment type="caution">
    <text evidence="1">The sequence shown here is derived from an EMBL/GenBank/DDBJ whole genome shotgun (WGS) entry which is preliminary data.</text>
</comment>
<sequence length="157" mass="16637">MRRVWKMSKIIAGAVCRPAGDGVLAASVLALVLQLLTSSMGYASQGTWIEICSDFGTEYVQVDLSDASAPDQTGDRHDCFDCVLCAATLVAVVGTYEPPAMPVLMAEDIVRLKPQTIGVPVRRAWPETRGPPAATKNKADRAFSAIMASIQVNGGAL</sequence>
<protein>
    <recommendedName>
        <fullName evidence="3">DUF2946 domain-containing protein</fullName>
    </recommendedName>
</protein>
<dbReference type="Pfam" id="PF11162">
    <property type="entry name" value="DUF2946"/>
    <property type="match status" value="1"/>
</dbReference>
<organism evidence="1 2">
    <name type="scientific">Aliiroseovarius zhejiangensis</name>
    <dbReference type="NCBI Taxonomy" id="1632025"/>
    <lineage>
        <taxon>Bacteria</taxon>
        <taxon>Pseudomonadati</taxon>
        <taxon>Pseudomonadota</taxon>
        <taxon>Alphaproteobacteria</taxon>
        <taxon>Rhodobacterales</taxon>
        <taxon>Paracoccaceae</taxon>
        <taxon>Aliiroseovarius</taxon>
    </lineage>
</organism>
<proteinExistence type="predicted"/>
<gene>
    <name evidence="1" type="ORF">GCM10016455_25830</name>
</gene>
<evidence type="ECO:0000313" key="2">
    <source>
        <dbReference type="Proteomes" id="UP000609802"/>
    </source>
</evidence>
<evidence type="ECO:0000313" key="1">
    <source>
        <dbReference type="EMBL" id="GHF03391.1"/>
    </source>
</evidence>
<dbReference type="Proteomes" id="UP000609802">
    <property type="component" value="Unassembled WGS sequence"/>
</dbReference>